<dbReference type="EMBL" id="CM002876">
    <property type="protein sequence ID" value="KFK27246.1"/>
    <property type="molecule type" value="Genomic_DNA"/>
</dbReference>
<evidence type="ECO:0000313" key="4">
    <source>
        <dbReference type="EMBL" id="KFK27246.1"/>
    </source>
</evidence>
<dbReference type="InterPro" id="IPR046350">
    <property type="entry name" value="Cystatin_sf"/>
</dbReference>
<dbReference type="GO" id="GO:0004869">
    <property type="term" value="F:cysteine-type endopeptidase inhibitor activity"/>
    <property type="evidence" value="ECO:0007669"/>
    <property type="project" value="UniProtKB-KW"/>
</dbReference>
<accession>A0A087GBJ4</accession>
<keyword evidence="2" id="KW-0789">Thiol protease inhibitor</keyword>
<proteinExistence type="predicted"/>
<reference evidence="5" key="1">
    <citation type="journal article" date="2015" name="Nat. Plants">
        <title>Genome expansion of Arabis alpina linked with retrotransposition and reduced symmetric DNA methylation.</title>
        <authorList>
            <person name="Willing E.M."/>
            <person name="Rawat V."/>
            <person name="Mandakova T."/>
            <person name="Maumus F."/>
            <person name="James G.V."/>
            <person name="Nordstroem K.J."/>
            <person name="Becker C."/>
            <person name="Warthmann N."/>
            <person name="Chica C."/>
            <person name="Szarzynska B."/>
            <person name="Zytnicki M."/>
            <person name="Albani M.C."/>
            <person name="Kiefer C."/>
            <person name="Bergonzi S."/>
            <person name="Castaings L."/>
            <person name="Mateos J.L."/>
            <person name="Berns M.C."/>
            <person name="Bujdoso N."/>
            <person name="Piofczyk T."/>
            <person name="de Lorenzo L."/>
            <person name="Barrero-Sicilia C."/>
            <person name="Mateos I."/>
            <person name="Piednoel M."/>
            <person name="Hagmann J."/>
            <person name="Chen-Min-Tao R."/>
            <person name="Iglesias-Fernandez R."/>
            <person name="Schuster S.C."/>
            <person name="Alonso-Blanco C."/>
            <person name="Roudier F."/>
            <person name="Carbonero P."/>
            <person name="Paz-Ares J."/>
            <person name="Davis S.J."/>
            <person name="Pecinka A."/>
            <person name="Quesneville H."/>
            <person name="Colot V."/>
            <person name="Lysak M.A."/>
            <person name="Weigel D."/>
            <person name="Coupland G."/>
            <person name="Schneeberger K."/>
        </authorList>
    </citation>
    <scope>NUCLEOTIDE SEQUENCE [LARGE SCALE GENOMIC DNA]</scope>
    <source>
        <strain evidence="5">cv. Pajares</strain>
    </source>
</reference>
<dbReference type="AlphaFoldDB" id="A0A087GBJ4"/>
<dbReference type="SUPFAM" id="SSF54403">
    <property type="entry name" value="Cystatin/monellin"/>
    <property type="match status" value="1"/>
</dbReference>
<evidence type="ECO:0000256" key="1">
    <source>
        <dbReference type="ARBA" id="ARBA00022690"/>
    </source>
</evidence>
<dbReference type="OMA" id="WLTFWAR"/>
<organism evidence="4 5">
    <name type="scientific">Arabis alpina</name>
    <name type="common">Alpine rock-cress</name>
    <dbReference type="NCBI Taxonomy" id="50452"/>
    <lineage>
        <taxon>Eukaryota</taxon>
        <taxon>Viridiplantae</taxon>
        <taxon>Streptophyta</taxon>
        <taxon>Embryophyta</taxon>
        <taxon>Tracheophyta</taxon>
        <taxon>Spermatophyta</taxon>
        <taxon>Magnoliopsida</taxon>
        <taxon>eudicotyledons</taxon>
        <taxon>Gunneridae</taxon>
        <taxon>Pentapetalae</taxon>
        <taxon>rosids</taxon>
        <taxon>malvids</taxon>
        <taxon>Brassicales</taxon>
        <taxon>Brassicaceae</taxon>
        <taxon>Arabideae</taxon>
        <taxon>Arabis</taxon>
    </lineage>
</organism>
<keyword evidence="1" id="KW-0646">Protease inhibitor</keyword>
<evidence type="ECO:0000259" key="3">
    <source>
        <dbReference type="Pfam" id="PF00031"/>
    </source>
</evidence>
<protein>
    <recommendedName>
        <fullName evidence="3">Cystatin domain-containing protein</fullName>
    </recommendedName>
</protein>
<dbReference type="Gene3D" id="3.10.450.10">
    <property type="match status" value="1"/>
</dbReference>
<dbReference type="PANTHER" id="PTHR31228:SF25">
    <property type="entry name" value="CYSTATIN-LIKE PROTEIN-RELATED"/>
    <property type="match status" value="1"/>
</dbReference>
<evidence type="ECO:0000256" key="2">
    <source>
        <dbReference type="ARBA" id="ARBA00022704"/>
    </source>
</evidence>
<dbReference type="Pfam" id="PF00031">
    <property type="entry name" value="Cystatin"/>
    <property type="match status" value="1"/>
</dbReference>
<dbReference type="OrthoDB" id="1069561at2759"/>
<feature type="domain" description="Cystatin" evidence="3">
    <location>
        <begin position="84"/>
        <end position="155"/>
    </location>
</feature>
<dbReference type="InterPro" id="IPR000010">
    <property type="entry name" value="Cystatin_dom"/>
</dbReference>
<name>A0A087GBJ4_ARAAL</name>
<dbReference type="PANTHER" id="PTHR31228">
    <property type="entry name" value="CYSTATIN/MONELLIN SUPERFAMILY PROTEIN"/>
    <property type="match status" value="1"/>
</dbReference>
<dbReference type="Proteomes" id="UP000029120">
    <property type="component" value="Chromosome 8"/>
</dbReference>
<evidence type="ECO:0000313" key="5">
    <source>
        <dbReference type="Proteomes" id="UP000029120"/>
    </source>
</evidence>
<dbReference type="Gramene" id="KFK27246">
    <property type="protein sequence ID" value="KFK27246"/>
    <property type="gene ID" value="AALP_AA8G357200"/>
</dbReference>
<keyword evidence="5" id="KW-1185">Reference proteome</keyword>
<gene>
    <name evidence="4" type="ordered locus">AALP_Aa8g357200</name>
</gene>
<sequence>MADSVLTEVSSPRPLKIPKLEKACEVSSSKEDDLRYGTWEDDEYLRQYLQFYYQYHKTEGFTIDWDQFDFFMNTRSLDRARPLSKTKSNAERIHEQTLFAIEKHNEATVAKLVFVEHIEANYKYVAGLLYWLTFWARDVSSSTPESKIYQAKVWRRGTEFQIPIFRLKPTEQEIDSIEVQPPSPMRDFENPPIMFSRAGPEDGVPFVFDRTGAGFDPDYYCSSP</sequence>